<dbReference type="PROSITE" id="PS50164">
    <property type="entry name" value="GIY_YIG"/>
    <property type="match status" value="1"/>
</dbReference>
<dbReference type="OrthoDB" id="2656488at2"/>
<evidence type="ECO:0000259" key="1">
    <source>
        <dbReference type="PROSITE" id="PS50164"/>
    </source>
</evidence>
<evidence type="ECO:0000313" key="2">
    <source>
        <dbReference type="EMBL" id="RIJ49155.1"/>
    </source>
</evidence>
<gene>
    <name evidence="2" type="ORF">D1614_06235</name>
</gene>
<dbReference type="AlphaFoldDB" id="A0A399T2V1"/>
<dbReference type="CDD" id="cd10447">
    <property type="entry name" value="GIY-YIG_unchar_2"/>
    <property type="match status" value="1"/>
</dbReference>
<protein>
    <submittedName>
        <fullName evidence="2">GIY-YIG nuclease family protein</fullName>
    </submittedName>
</protein>
<evidence type="ECO:0000313" key="3">
    <source>
        <dbReference type="Proteomes" id="UP000265926"/>
    </source>
</evidence>
<name>A0A399T2V1_9BACT</name>
<dbReference type="Pfam" id="PF01541">
    <property type="entry name" value="GIY-YIG"/>
    <property type="match status" value="1"/>
</dbReference>
<proteinExistence type="predicted"/>
<feature type="domain" description="GIY-YIG" evidence="1">
    <location>
        <begin position="47"/>
        <end position="125"/>
    </location>
</feature>
<sequence>MGKKLTVYMIDGTEYGPRIAEIGNWSGKALYATRSTISKVISRLEFENPGIYCLKSEPTKENYNERVYIGEAENIKTRLKQHLSDTKRDFSEIVFFISKDELLTKSHIKYLEARIIQEAKESKSAEIDNGNTPNLPLLHEADIDDMEYFLEQIKLILPIMGFRFLISSVVRPPVTTTTTTVTEKEKEFYFIKTKSFKASMYESDQGYVVQRGSQAKKSLSKSLTDNYRKLRNKLLESDSLIQDGEMLIFSEDTIFNSLSAASNMVLGRQSAGPIQWINSEGKTYKEIQDEKMKND</sequence>
<reference evidence="2 3" key="1">
    <citation type="submission" date="2018-08" db="EMBL/GenBank/DDBJ databases">
        <title>Pallidiluteibacterium maritimus gen. nov., sp. nov., isolated from coastal sediment.</title>
        <authorList>
            <person name="Zhou L.Y."/>
        </authorList>
    </citation>
    <scope>NUCLEOTIDE SEQUENCE [LARGE SCALE GENOMIC DNA]</scope>
    <source>
        <strain evidence="2 3">XSD2</strain>
    </source>
</reference>
<dbReference type="EMBL" id="QWGR01000003">
    <property type="protein sequence ID" value="RIJ49155.1"/>
    <property type="molecule type" value="Genomic_DNA"/>
</dbReference>
<dbReference type="Pfam" id="PF14267">
    <property type="entry name" value="DUF4357"/>
    <property type="match status" value="1"/>
</dbReference>
<dbReference type="SUPFAM" id="SSF82771">
    <property type="entry name" value="GIY-YIG endonuclease"/>
    <property type="match status" value="1"/>
</dbReference>
<comment type="caution">
    <text evidence="2">The sequence shown here is derived from an EMBL/GenBank/DDBJ whole genome shotgun (WGS) entry which is preliminary data.</text>
</comment>
<dbReference type="Proteomes" id="UP000265926">
    <property type="component" value="Unassembled WGS sequence"/>
</dbReference>
<dbReference type="InterPro" id="IPR035901">
    <property type="entry name" value="GIY-YIG_endonuc_sf"/>
</dbReference>
<dbReference type="InterPro" id="IPR000305">
    <property type="entry name" value="GIY-YIG_endonuc"/>
</dbReference>
<organism evidence="2 3">
    <name type="scientific">Maribellus luteus</name>
    <dbReference type="NCBI Taxonomy" id="2305463"/>
    <lineage>
        <taxon>Bacteria</taxon>
        <taxon>Pseudomonadati</taxon>
        <taxon>Bacteroidota</taxon>
        <taxon>Bacteroidia</taxon>
        <taxon>Marinilabiliales</taxon>
        <taxon>Prolixibacteraceae</taxon>
        <taxon>Maribellus</taxon>
    </lineage>
</organism>
<dbReference type="Gene3D" id="3.40.1440.10">
    <property type="entry name" value="GIY-YIG endonuclease"/>
    <property type="match status" value="1"/>
</dbReference>
<keyword evidence="3" id="KW-1185">Reference proteome</keyword>
<accession>A0A399T2V1</accession>
<dbReference type="RefSeq" id="WP_119437041.1">
    <property type="nucleotide sequence ID" value="NZ_QWGR01000003.1"/>
</dbReference>
<dbReference type="InterPro" id="IPR025579">
    <property type="entry name" value="DUF4357"/>
</dbReference>